<dbReference type="InterPro" id="IPR011008">
    <property type="entry name" value="Dimeric_a/b-barrel"/>
</dbReference>
<evidence type="ECO:0000313" key="1">
    <source>
        <dbReference type="EMBL" id="MBO0930584.1"/>
    </source>
</evidence>
<dbReference type="Gene3D" id="3.30.70.100">
    <property type="match status" value="1"/>
</dbReference>
<proteinExistence type="predicted"/>
<gene>
    <name evidence="1" type="ORF">J2I48_06240</name>
</gene>
<dbReference type="PANTHER" id="PTHR43239:SF1">
    <property type="entry name" value="UPF0734 PROTEIN DDB_G0273871_DDB_G0273177"/>
    <property type="match status" value="1"/>
</dbReference>
<organism evidence="1 2">
    <name type="scientific">Fibrella aquatilis</name>
    <dbReference type="NCBI Taxonomy" id="2817059"/>
    <lineage>
        <taxon>Bacteria</taxon>
        <taxon>Pseudomonadati</taxon>
        <taxon>Bacteroidota</taxon>
        <taxon>Cytophagia</taxon>
        <taxon>Cytophagales</taxon>
        <taxon>Spirosomataceae</taxon>
        <taxon>Fibrella</taxon>
    </lineage>
</organism>
<name>A0A939G4Q7_9BACT</name>
<dbReference type="GO" id="GO:0016857">
    <property type="term" value="F:racemase and epimerase activity, acting on carbohydrates and derivatives"/>
    <property type="evidence" value="ECO:0007669"/>
    <property type="project" value="InterPro"/>
</dbReference>
<sequence length="108" mass="12522">MLHVLALDLKDDPALIAEYEHYHATMRPEIEATIRAAGITGMDLYRAGNRLVMLMETDDTFSFERKAQMDADNPMVQEWEALMWTYQQALPFAQPGEKWVLMKQIYAL</sequence>
<dbReference type="AlphaFoldDB" id="A0A939G4Q7"/>
<accession>A0A939G4Q7</accession>
<dbReference type="Proteomes" id="UP000664795">
    <property type="component" value="Unassembled WGS sequence"/>
</dbReference>
<dbReference type="SUPFAM" id="SSF54909">
    <property type="entry name" value="Dimeric alpha+beta barrel"/>
    <property type="match status" value="1"/>
</dbReference>
<dbReference type="PANTHER" id="PTHR43239">
    <property type="entry name" value="UPF0734 PROTEIN DDB_G0273871/DDB_G0273177"/>
    <property type="match status" value="1"/>
</dbReference>
<evidence type="ECO:0000313" key="2">
    <source>
        <dbReference type="Proteomes" id="UP000664795"/>
    </source>
</evidence>
<dbReference type="EMBL" id="JAFMYU010000004">
    <property type="protein sequence ID" value="MBO0930584.1"/>
    <property type="molecule type" value="Genomic_DNA"/>
</dbReference>
<dbReference type="InterPro" id="IPR052996">
    <property type="entry name" value="Carb_Metab_Mutarotase"/>
</dbReference>
<dbReference type="InterPro" id="IPR008000">
    <property type="entry name" value="Rham/fucose_mutarotase"/>
</dbReference>
<protein>
    <submittedName>
        <fullName evidence="1">L-rhamnose mutarotase</fullName>
    </submittedName>
</protein>
<reference evidence="1 2" key="1">
    <citation type="submission" date="2021-03" db="EMBL/GenBank/DDBJ databases">
        <title>Fibrella sp. HMF5036 genome sequencing and assembly.</title>
        <authorList>
            <person name="Kang H."/>
            <person name="Kim H."/>
            <person name="Bae S."/>
            <person name="Joh K."/>
        </authorList>
    </citation>
    <scope>NUCLEOTIDE SEQUENCE [LARGE SCALE GENOMIC DNA]</scope>
    <source>
        <strain evidence="1 2">HMF5036</strain>
    </source>
</reference>
<keyword evidence="2" id="KW-1185">Reference proteome</keyword>
<dbReference type="Pfam" id="PF05336">
    <property type="entry name" value="rhaM"/>
    <property type="match status" value="1"/>
</dbReference>
<comment type="caution">
    <text evidence="1">The sequence shown here is derived from an EMBL/GenBank/DDBJ whole genome shotgun (WGS) entry which is preliminary data.</text>
</comment>
<dbReference type="RefSeq" id="WP_207334555.1">
    <property type="nucleotide sequence ID" value="NZ_JAFMYU010000004.1"/>
</dbReference>